<evidence type="ECO:0000256" key="10">
    <source>
        <dbReference type="ARBA" id="ARBA00023209"/>
    </source>
</evidence>
<sequence>MGKTTKRRALLIVNPHARNGRGYSADIRSALERGGLQLIERNPQDGETISDVILRERDCDLVIVGGGDGSLNAAAKGLMETGLPLAILPLGTANDFARTVGIPADPVEAARRIASYEARAIDLGEVNGHLYFNVASIGFSAELAQQLSSAAKKKWGKLGYAIVAARILMRSELFTAYLEHDGMTEKIRTLQVSVGNGKFYGGGMAVEKDATVDDGKLDFYSLEVDHWWKLLRLLPSLRRGTHSKWDDVRAFPTTEVIVRTKKPRAVNTDGELSTWTPAHFRLLRNAIKVYMPDPATRP</sequence>
<dbReference type="SUPFAM" id="SSF111331">
    <property type="entry name" value="NAD kinase/diacylglycerol kinase-like"/>
    <property type="match status" value="1"/>
</dbReference>
<dbReference type="InterPro" id="IPR001206">
    <property type="entry name" value="Diacylglycerol_kinase_cat_dom"/>
</dbReference>
<keyword evidence="9" id="KW-0443">Lipid metabolism</keyword>
<dbReference type="InterPro" id="IPR050187">
    <property type="entry name" value="Lipid_Phosphate_FormReg"/>
</dbReference>
<gene>
    <name evidence="13" type="ORF">NIK97_03315</name>
</gene>
<evidence type="ECO:0000256" key="9">
    <source>
        <dbReference type="ARBA" id="ARBA00023098"/>
    </source>
</evidence>
<dbReference type="Gene3D" id="3.40.50.10330">
    <property type="entry name" value="Probable inorganic polyphosphate/atp-NAD kinase, domain 1"/>
    <property type="match status" value="1"/>
</dbReference>
<dbReference type="NCBIfam" id="TIGR00147">
    <property type="entry name" value="YegS/Rv2252/BmrU family lipid kinase"/>
    <property type="match status" value="1"/>
</dbReference>
<dbReference type="Proteomes" id="UP001058739">
    <property type="component" value="Chromosome 01"/>
</dbReference>
<dbReference type="InterPro" id="IPR017438">
    <property type="entry name" value="ATP-NAD_kinase_N"/>
</dbReference>
<feature type="domain" description="DAGKc" evidence="12">
    <location>
        <begin position="4"/>
        <end position="130"/>
    </location>
</feature>
<dbReference type="PANTHER" id="PTHR12358">
    <property type="entry name" value="SPHINGOSINE KINASE"/>
    <property type="match status" value="1"/>
</dbReference>
<evidence type="ECO:0000256" key="6">
    <source>
        <dbReference type="ARBA" id="ARBA00022777"/>
    </source>
</evidence>
<dbReference type="Pfam" id="PF00781">
    <property type="entry name" value="DAGK_cat"/>
    <property type="match status" value="1"/>
</dbReference>
<evidence type="ECO:0000256" key="1">
    <source>
        <dbReference type="ARBA" id="ARBA00001946"/>
    </source>
</evidence>
<keyword evidence="5" id="KW-0547">Nucleotide-binding</keyword>
<evidence type="ECO:0000256" key="3">
    <source>
        <dbReference type="ARBA" id="ARBA00022679"/>
    </source>
</evidence>
<evidence type="ECO:0000256" key="4">
    <source>
        <dbReference type="ARBA" id="ARBA00022723"/>
    </source>
</evidence>
<keyword evidence="8" id="KW-0460">Magnesium</keyword>
<keyword evidence="7" id="KW-0067">ATP-binding</keyword>
<keyword evidence="4" id="KW-0479">Metal-binding</keyword>
<dbReference type="InterPro" id="IPR005218">
    <property type="entry name" value="Diacylglycerol/lipid_kinase"/>
</dbReference>
<dbReference type="InterPro" id="IPR045540">
    <property type="entry name" value="YegS/DAGK_C"/>
</dbReference>
<dbReference type="PROSITE" id="PS50146">
    <property type="entry name" value="DAGK"/>
    <property type="match status" value="1"/>
</dbReference>
<dbReference type="GO" id="GO:0016301">
    <property type="term" value="F:kinase activity"/>
    <property type="evidence" value="ECO:0007669"/>
    <property type="project" value="UniProtKB-KW"/>
</dbReference>
<evidence type="ECO:0000256" key="2">
    <source>
        <dbReference type="ARBA" id="ARBA00022516"/>
    </source>
</evidence>
<evidence type="ECO:0000256" key="5">
    <source>
        <dbReference type="ARBA" id="ARBA00022741"/>
    </source>
</evidence>
<dbReference type="NCBIfam" id="NF009604">
    <property type="entry name" value="PRK13057.1"/>
    <property type="match status" value="1"/>
</dbReference>
<dbReference type="SMART" id="SM00046">
    <property type="entry name" value="DAGKc"/>
    <property type="match status" value="1"/>
</dbReference>
<keyword evidence="2" id="KW-0444">Lipid biosynthesis</keyword>
<dbReference type="EC" id="2.7.1.-" evidence="13"/>
<keyword evidence="3 13" id="KW-0808">Transferase</keyword>
<accession>A0ABY5UEN4</accession>
<dbReference type="InterPro" id="IPR016064">
    <property type="entry name" value="NAD/diacylglycerol_kinase_sf"/>
</dbReference>
<protein>
    <submittedName>
        <fullName evidence="13">Lipid kinase</fullName>
        <ecNumber evidence="13">2.7.1.-</ecNumber>
    </submittedName>
</protein>
<keyword evidence="14" id="KW-1185">Reference proteome</keyword>
<dbReference type="EMBL" id="CP099967">
    <property type="protein sequence ID" value="UWL60797.1"/>
    <property type="molecule type" value="Genomic_DNA"/>
</dbReference>
<keyword evidence="11" id="KW-1208">Phospholipid metabolism</keyword>
<evidence type="ECO:0000313" key="14">
    <source>
        <dbReference type="Proteomes" id="UP001058739"/>
    </source>
</evidence>
<reference evidence="13" key="1">
    <citation type="submission" date="2022-06" db="EMBL/GenBank/DDBJ databases">
        <title>Complete Genome Sequence of Deoxynivalenol-bioadsorption Ochrobactrum pseudintermedium ASAG-D25.</title>
        <authorList>
            <person name="Wang N."/>
        </authorList>
    </citation>
    <scope>NUCLEOTIDE SEQUENCE</scope>
    <source>
        <strain evidence="13">ASAG-D25</strain>
    </source>
</reference>
<evidence type="ECO:0000259" key="12">
    <source>
        <dbReference type="PROSITE" id="PS50146"/>
    </source>
</evidence>
<dbReference type="Gene3D" id="2.60.200.40">
    <property type="match status" value="1"/>
</dbReference>
<keyword evidence="10" id="KW-0594">Phospholipid biosynthesis</keyword>
<comment type="cofactor">
    <cofactor evidence="1">
        <name>Mg(2+)</name>
        <dbReference type="ChEBI" id="CHEBI:18420"/>
    </cofactor>
</comment>
<organism evidence="13 14">
    <name type="scientific">Brucella pseudintermedia</name>
    <dbReference type="NCBI Taxonomy" id="370111"/>
    <lineage>
        <taxon>Bacteria</taxon>
        <taxon>Pseudomonadati</taxon>
        <taxon>Pseudomonadota</taxon>
        <taxon>Alphaproteobacteria</taxon>
        <taxon>Hyphomicrobiales</taxon>
        <taxon>Brucellaceae</taxon>
        <taxon>Brucella/Ochrobactrum group</taxon>
        <taxon>Brucella</taxon>
    </lineage>
</organism>
<proteinExistence type="predicted"/>
<evidence type="ECO:0000313" key="13">
    <source>
        <dbReference type="EMBL" id="UWL60797.1"/>
    </source>
</evidence>
<dbReference type="Pfam" id="PF19279">
    <property type="entry name" value="YegS_C"/>
    <property type="match status" value="1"/>
</dbReference>
<keyword evidence="6 13" id="KW-0418">Kinase</keyword>
<dbReference type="PANTHER" id="PTHR12358:SF106">
    <property type="entry name" value="LIPID KINASE YEGS"/>
    <property type="match status" value="1"/>
</dbReference>
<dbReference type="RefSeq" id="WP_121983227.1">
    <property type="nucleotide sequence ID" value="NZ_CP099967.1"/>
</dbReference>
<evidence type="ECO:0000256" key="7">
    <source>
        <dbReference type="ARBA" id="ARBA00022840"/>
    </source>
</evidence>
<evidence type="ECO:0000256" key="8">
    <source>
        <dbReference type="ARBA" id="ARBA00022842"/>
    </source>
</evidence>
<name>A0ABY5UEN4_9HYPH</name>
<evidence type="ECO:0000256" key="11">
    <source>
        <dbReference type="ARBA" id="ARBA00023264"/>
    </source>
</evidence>